<evidence type="ECO:0000313" key="1">
    <source>
        <dbReference type="EMBL" id="GAA5811275.1"/>
    </source>
</evidence>
<gene>
    <name evidence="1" type="ORF">MFLAVUS_004708</name>
</gene>
<accession>A0ABP9YWN7</accession>
<comment type="caution">
    <text evidence="1">The sequence shown here is derived from an EMBL/GenBank/DDBJ whole genome shotgun (WGS) entry which is preliminary data.</text>
</comment>
<keyword evidence="2" id="KW-1185">Reference proteome</keyword>
<sequence>MESKNLRCKSNSVLEERNMMYMQKSKKPELSGVLVSENYPNIEYDMFEAINTLMSP</sequence>
<organism evidence="1 2">
    <name type="scientific">Mucor flavus</name>
    <dbReference type="NCBI Taxonomy" id="439312"/>
    <lineage>
        <taxon>Eukaryota</taxon>
        <taxon>Fungi</taxon>
        <taxon>Fungi incertae sedis</taxon>
        <taxon>Mucoromycota</taxon>
        <taxon>Mucoromycotina</taxon>
        <taxon>Mucoromycetes</taxon>
        <taxon>Mucorales</taxon>
        <taxon>Mucorineae</taxon>
        <taxon>Mucoraceae</taxon>
        <taxon>Mucor</taxon>
    </lineage>
</organism>
<name>A0ABP9YWN7_9FUNG</name>
<protein>
    <submittedName>
        <fullName evidence="1">Uncharacterized protein</fullName>
    </submittedName>
</protein>
<dbReference type="EMBL" id="BAABUK010000009">
    <property type="protein sequence ID" value="GAA5811275.1"/>
    <property type="molecule type" value="Genomic_DNA"/>
</dbReference>
<dbReference type="Proteomes" id="UP001473302">
    <property type="component" value="Unassembled WGS sequence"/>
</dbReference>
<reference evidence="1 2" key="1">
    <citation type="submission" date="2024-04" db="EMBL/GenBank/DDBJ databases">
        <title>genome sequences of Mucor flavus KT1a and Helicostylum pulchrum KT1b strains isolated from the surface of a dry-aged beef.</title>
        <authorList>
            <person name="Toyotome T."/>
            <person name="Hosono M."/>
            <person name="Torimaru M."/>
            <person name="Fukuda K."/>
            <person name="Mikami N."/>
        </authorList>
    </citation>
    <scope>NUCLEOTIDE SEQUENCE [LARGE SCALE GENOMIC DNA]</scope>
    <source>
        <strain evidence="1 2">KT1a</strain>
    </source>
</reference>
<proteinExistence type="predicted"/>
<evidence type="ECO:0000313" key="2">
    <source>
        <dbReference type="Proteomes" id="UP001473302"/>
    </source>
</evidence>